<evidence type="ECO:0000256" key="2">
    <source>
        <dbReference type="SAM" id="MobiDB-lite"/>
    </source>
</evidence>
<proteinExistence type="predicted"/>
<dbReference type="SUPFAM" id="SSF57756">
    <property type="entry name" value="Retrovirus zinc finger-like domains"/>
    <property type="match status" value="1"/>
</dbReference>
<feature type="domain" description="CCHC-type" evidence="3">
    <location>
        <begin position="125"/>
        <end position="139"/>
    </location>
</feature>
<dbReference type="SMART" id="SM00343">
    <property type="entry name" value="ZnF_C2HC"/>
    <property type="match status" value="1"/>
</dbReference>
<accession>A0AAG5DR78</accession>
<evidence type="ECO:0000259" key="3">
    <source>
        <dbReference type="PROSITE" id="PS50158"/>
    </source>
</evidence>
<keyword evidence="1" id="KW-0479">Metal-binding</keyword>
<dbReference type="Gene3D" id="4.10.60.10">
    <property type="entry name" value="Zinc finger, CCHC-type"/>
    <property type="match status" value="1"/>
</dbReference>
<keyword evidence="1" id="KW-0863">Zinc-finger</keyword>
<organism evidence="4 5">
    <name type="scientific">Anopheles atroparvus</name>
    <name type="common">European mosquito</name>
    <dbReference type="NCBI Taxonomy" id="41427"/>
    <lineage>
        <taxon>Eukaryota</taxon>
        <taxon>Metazoa</taxon>
        <taxon>Ecdysozoa</taxon>
        <taxon>Arthropoda</taxon>
        <taxon>Hexapoda</taxon>
        <taxon>Insecta</taxon>
        <taxon>Pterygota</taxon>
        <taxon>Neoptera</taxon>
        <taxon>Endopterygota</taxon>
        <taxon>Diptera</taxon>
        <taxon>Nematocera</taxon>
        <taxon>Culicoidea</taxon>
        <taxon>Culicidae</taxon>
        <taxon>Anophelinae</taxon>
        <taxon>Anopheles</taxon>
    </lineage>
</organism>
<dbReference type="Proteomes" id="UP000075880">
    <property type="component" value="Unassembled WGS sequence"/>
</dbReference>
<dbReference type="GO" id="GO:0003676">
    <property type="term" value="F:nucleic acid binding"/>
    <property type="evidence" value="ECO:0007669"/>
    <property type="project" value="InterPro"/>
</dbReference>
<protein>
    <recommendedName>
        <fullName evidence="3">CCHC-type domain-containing protein</fullName>
    </recommendedName>
</protein>
<evidence type="ECO:0000313" key="5">
    <source>
        <dbReference type="Proteomes" id="UP000075880"/>
    </source>
</evidence>
<dbReference type="GO" id="GO:0008270">
    <property type="term" value="F:zinc ion binding"/>
    <property type="evidence" value="ECO:0007669"/>
    <property type="project" value="UniProtKB-KW"/>
</dbReference>
<dbReference type="InterPro" id="IPR001878">
    <property type="entry name" value="Znf_CCHC"/>
</dbReference>
<dbReference type="InterPro" id="IPR036875">
    <property type="entry name" value="Znf_CCHC_sf"/>
</dbReference>
<dbReference type="EnsemblMetazoa" id="ENSAATROPT014944">
    <property type="protein sequence ID" value="ENSAATROPP013520"/>
    <property type="gene ID" value="ENSAATROPG012140"/>
</dbReference>
<feature type="region of interest" description="Disordered" evidence="2">
    <location>
        <begin position="87"/>
        <end position="121"/>
    </location>
</feature>
<keyword evidence="1" id="KW-0862">Zinc</keyword>
<dbReference type="AlphaFoldDB" id="A0AAG5DR78"/>
<evidence type="ECO:0000256" key="1">
    <source>
        <dbReference type="PROSITE-ProRule" id="PRU00047"/>
    </source>
</evidence>
<keyword evidence="5" id="KW-1185">Reference proteome</keyword>
<feature type="compositionally biased region" description="Basic and acidic residues" evidence="2">
    <location>
        <begin position="87"/>
        <end position="103"/>
    </location>
</feature>
<reference evidence="4" key="1">
    <citation type="submission" date="2024-04" db="UniProtKB">
        <authorList>
            <consortium name="EnsemblMetazoa"/>
        </authorList>
    </citation>
    <scope>IDENTIFICATION</scope>
    <source>
        <strain evidence="4">EBRO</strain>
    </source>
</reference>
<evidence type="ECO:0000313" key="4">
    <source>
        <dbReference type="EnsemblMetazoa" id="ENSAATROPP013520"/>
    </source>
</evidence>
<name>A0AAG5DR78_ANOAO</name>
<dbReference type="Pfam" id="PF00098">
    <property type="entry name" value="zf-CCHC"/>
    <property type="match status" value="1"/>
</dbReference>
<dbReference type="PROSITE" id="PS50158">
    <property type="entry name" value="ZF_CCHC"/>
    <property type="match status" value="1"/>
</dbReference>
<sequence length="143" mass="16518">MKKALRKALLAEFGKKARPSDVHRQLATRRRAKNEKALDFVYSMQRIGKQIDLDEESICEYIIDGITEDETQRATLYEARTISALKEKIERRERAKEKDEVRKKSNASQGDDKKQSMGKQNSKVRCYNCGEIGHRSSVCTHKN</sequence>